<reference evidence="1" key="1">
    <citation type="submission" date="2018-02" db="EMBL/GenBank/DDBJ databases">
        <title>Rhizophora mucronata_Transcriptome.</title>
        <authorList>
            <person name="Meera S.P."/>
            <person name="Sreeshan A."/>
            <person name="Augustine A."/>
        </authorList>
    </citation>
    <scope>NUCLEOTIDE SEQUENCE</scope>
    <source>
        <tissue evidence="1">Leaf</tissue>
    </source>
</reference>
<dbReference type="AlphaFoldDB" id="A0A2P2K915"/>
<organism evidence="1">
    <name type="scientific">Rhizophora mucronata</name>
    <name type="common">Asiatic mangrove</name>
    <dbReference type="NCBI Taxonomy" id="61149"/>
    <lineage>
        <taxon>Eukaryota</taxon>
        <taxon>Viridiplantae</taxon>
        <taxon>Streptophyta</taxon>
        <taxon>Embryophyta</taxon>
        <taxon>Tracheophyta</taxon>
        <taxon>Spermatophyta</taxon>
        <taxon>Magnoliopsida</taxon>
        <taxon>eudicotyledons</taxon>
        <taxon>Gunneridae</taxon>
        <taxon>Pentapetalae</taxon>
        <taxon>rosids</taxon>
        <taxon>fabids</taxon>
        <taxon>Malpighiales</taxon>
        <taxon>Rhizophoraceae</taxon>
        <taxon>Rhizophora</taxon>
    </lineage>
</organism>
<dbReference type="EMBL" id="GGEC01021765">
    <property type="protein sequence ID" value="MBX02249.1"/>
    <property type="molecule type" value="Transcribed_RNA"/>
</dbReference>
<name>A0A2P2K915_RHIMU</name>
<accession>A0A2P2K915</accession>
<proteinExistence type="predicted"/>
<sequence>MENTLCTFPCASPGTWPMMLCEPEVQPLLYLALQKQASLNYLSWVALSGLQKKLNFLQVSLLVIHWCYK</sequence>
<evidence type="ECO:0000313" key="1">
    <source>
        <dbReference type="EMBL" id="MBX02249.1"/>
    </source>
</evidence>
<protein>
    <submittedName>
        <fullName evidence="1">Uncharacterized protein</fullName>
    </submittedName>
</protein>